<dbReference type="AlphaFoldDB" id="G9XUY8"/>
<reference evidence="1 2" key="1">
    <citation type="submission" date="2011-08" db="EMBL/GenBank/DDBJ databases">
        <authorList>
            <person name="Weinstock G."/>
            <person name="Sodergren E."/>
            <person name="Clifton S."/>
            <person name="Fulton L."/>
            <person name="Fulton B."/>
            <person name="Courtney L."/>
            <person name="Fronick C."/>
            <person name="Harrison M."/>
            <person name="Strong C."/>
            <person name="Farmer C."/>
            <person name="Delahaunty K."/>
            <person name="Markovic C."/>
            <person name="Hall O."/>
            <person name="Minx P."/>
            <person name="Tomlinson C."/>
            <person name="Mitreva M."/>
            <person name="Hou S."/>
            <person name="Chen J."/>
            <person name="Wollam A."/>
            <person name="Pepin K.H."/>
            <person name="Johnson M."/>
            <person name="Bhonagiri V."/>
            <person name="Zhang X."/>
            <person name="Suruliraj S."/>
            <person name="Warren W."/>
            <person name="Chinwalla A."/>
            <person name="Mardis E.R."/>
            <person name="Wilson R.K."/>
        </authorList>
    </citation>
    <scope>NUCLEOTIDE SEQUENCE [LARGE SCALE GENOMIC DNA]</scope>
    <source>
        <strain evidence="1 2">DP7</strain>
    </source>
</reference>
<gene>
    <name evidence="1" type="ORF">HMPREF0322_04801</name>
</gene>
<dbReference type="Gene3D" id="2.60.40.2000">
    <property type="match status" value="1"/>
</dbReference>
<dbReference type="EMBL" id="AFZX01000132">
    <property type="protein sequence ID" value="EHL04474.1"/>
    <property type="molecule type" value="Genomic_DNA"/>
</dbReference>
<proteinExistence type="predicted"/>
<accession>G9XUY8</accession>
<dbReference type="PATRIC" id="fig|537010.4.peg.4470"/>
<organism evidence="1 2">
    <name type="scientific">Desulfitobacterium hafniense DP7</name>
    <dbReference type="NCBI Taxonomy" id="537010"/>
    <lineage>
        <taxon>Bacteria</taxon>
        <taxon>Bacillati</taxon>
        <taxon>Bacillota</taxon>
        <taxon>Clostridia</taxon>
        <taxon>Eubacteriales</taxon>
        <taxon>Desulfitobacteriaceae</taxon>
        <taxon>Desulfitobacterium</taxon>
    </lineage>
</organism>
<evidence type="ECO:0000313" key="2">
    <source>
        <dbReference type="Proteomes" id="UP000004416"/>
    </source>
</evidence>
<dbReference type="InterPro" id="IPR038705">
    <property type="entry name" value="YabP_sf"/>
</dbReference>
<dbReference type="Pfam" id="PF07873">
    <property type="entry name" value="YabP"/>
    <property type="match status" value="1"/>
</dbReference>
<dbReference type="HOGENOM" id="CLU_161222_2_1_9"/>
<comment type="caution">
    <text evidence="1">The sequence shown here is derived from an EMBL/GenBank/DDBJ whole genome shotgun (WGS) entry which is preliminary data.</text>
</comment>
<evidence type="ECO:0000313" key="1">
    <source>
        <dbReference type="EMBL" id="EHL04474.1"/>
    </source>
</evidence>
<dbReference type="InterPro" id="IPR022476">
    <property type="entry name" value="Spore_YabP/YqfC"/>
</dbReference>
<name>G9XUY8_DESHA</name>
<sequence>MVLEGRRLFMLDKLTKNVGEALDFPPDVAGNGPRITVTGRQEVLVENYLEIVEFTPEEILLHTTEGQLTITGKELVLKTVLATELWIVGQFTALAYAQG</sequence>
<protein>
    <submittedName>
        <fullName evidence="1">Sporulation protein YqfC</fullName>
    </submittedName>
</protein>
<dbReference type="Proteomes" id="UP000004416">
    <property type="component" value="Unassembled WGS sequence"/>
</dbReference>